<dbReference type="GO" id="GO:0015192">
    <property type="term" value="F:L-phenylalanine transmembrane transporter activity"/>
    <property type="evidence" value="ECO:0007669"/>
    <property type="project" value="TreeGrafter"/>
</dbReference>
<dbReference type="Pfam" id="PF00005">
    <property type="entry name" value="ABC_tran"/>
    <property type="match status" value="1"/>
</dbReference>
<dbReference type="InterPro" id="IPR051120">
    <property type="entry name" value="ABC_AA/LPS_Transport"/>
</dbReference>
<dbReference type="OrthoDB" id="9779872at2"/>
<dbReference type="GO" id="GO:0005304">
    <property type="term" value="F:L-valine transmembrane transporter activity"/>
    <property type="evidence" value="ECO:0007669"/>
    <property type="project" value="TreeGrafter"/>
</dbReference>
<sequence>MDKVTPLLEAPILEAKNITRRFGGVVAVSDVSLTVGKGRIVGLIGPNGSGKSTMVNLVTGELKPDLGEFRFNGEVITGEPSYKRARAGMARSFQMLRLFHSLSVEENLLLAHHIRMKSSLIDTVTLRRRAIEEEQAVRARARELLAWFDLEKFAPHPVSALSIGQQRMVELARGMMSEPTLFVLDEPAAGLSPPNVDRLITLIRRMRDEFGMSILLVEHVMRVVRDLCDEVVVLDSGVKIAEGLPEAVVKDPVVVEAYIGSGWKRRAQA</sequence>
<dbReference type="AlphaFoldDB" id="A0A4D7BAZ0"/>
<dbReference type="SUPFAM" id="SSF52540">
    <property type="entry name" value="P-loop containing nucleoside triphosphate hydrolases"/>
    <property type="match status" value="1"/>
</dbReference>
<dbReference type="GO" id="GO:0016887">
    <property type="term" value="F:ATP hydrolysis activity"/>
    <property type="evidence" value="ECO:0007669"/>
    <property type="project" value="InterPro"/>
</dbReference>
<name>A0A4D7BAZ0_9HYPH</name>
<keyword evidence="3 5" id="KW-0067">ATP-binding</keyword>
<evidence type="ECO:0000256" key="3">
    <source>
        <dbReference type="ARBA" id="ARBA00022840"/>
    </source>
</evidence>
<dbReference type="GO" id="GO:0015188">
    <property type="term" value="F:L-isoleucine transmembrane transporter activity"/>
    <property type="evidence" value="ECO:0007669"/>
    <property type="project" value="TreeGrafter"/>
</dbReference>
<evidence type="ECO:0000313" key="6">
    <source>
        <dbReference type="Proteomes" id="UP000298781"/>
    </source>
</evidence>
<accession>A0A4D7BAZ0</accession>
<keyword evidence="6" id="KW-1185">Reference proteome</keyword>
<dbReference type="GO" id="GO:1903806">
    <property type="term" value="P:L-isoleucine import across plasma membrane"/>
    <property type="evidence" value="ECO:0007669"/>
    <property type="project" value="TreeGrafter"/>
</dbReference>
<dbReference type="InterPro" id="IPR003439">
    <property type="entry name" value="ABC_transporter-like_ATP-bd"/>
</dbReference>
<gene>
    <name evidence="5" type="ORF">E8M01_28570</name>
</gene>
<evidence type="ECO:0000313" key="5">
    <source>
        <dbReference type="EMBL" id="QCI67833.1"/>
    </source>
</evidence>
<dbReference type="RefSeq" id="WP_136963260.1">
    <property type="nucleotide sequence ID" value="NZ_CP039690.1"/>
</dbReference>
<feature type="domain" description="ABC transporter" evidence="4">
    <location>
        <begin position="13"/>
        <end position="261"/>
    </location>
</feature>
<dbReference type="PANTHER" id="PTHR45772:SF7">
    <property type="entry name" value="AMINO ACID ABC TRANSPORTER ATP-BINDING PROTEIN"/>
    <property type="match status" value="1"/>
</dbReference>
<dbReference type="Pfam" id="PF12399">
    <property type="entry name" value="BCA_ABC_TP_C"/>
    <property type="match status" value="1"/>
</dbReference>
<dbReference type="SMART" id="SM00382">
    <property type="entry name" value="AAA"/>
    <property type="match status" value="1"/>
</dbReference>
<dbReference type="PANTHER" id="PTHR45772">
    <property type="entry name" value="CONSERVED COMPONENT OF ABC TRANSPORTER FOR NATURAL AMINO ACIDS-RELATED"/>
    <property type="match status" value="1"/>
</dbReference>
<evidence type="ECO:0000256" key="1">
    <source>
        <dbReference type="ARBA" id="ARBA00022448"/>
    </source>
</evidence>
<dbReference type="GO" id="GO:1903805">
    <property type="term" value="P:L-valine import across plasma membrane"/>
    <property type="evidence" value="ECO:0007669"/>
    <property type="project" value="TreeGrafter"/>
</dbReference>
<dbReference type="GO" id="GO:0005886">
    <property type="term" value="C:plasma membrane"/>
    <property type="evidence" value="ECO:0007669"/>
    <property type="project" value="TreeGrafter"/>
</dbReference>
<dbReference type="InterPro" id="IPR003593">
    <property type="entry name" value="AAA+_ATPase"/>
</dbReference>
<dbReference type="KEGG" id="pstg:E8M01_28570"/>
<dbReference type="PROSITE" id="PS50893">
    <property type="entry name" value="ABC_TRANSPORTER_2"/>
    <property type="match status" value="1"/>
</dbReference>
<dbReference type="GO" id="GO:0042941">
    <property type="term" value="P:D-alanine transmembrane transport"/>
    <property type="evidence" value="ECO:0007669"/>
    <property type="project" value="TreeGrafter"/>
</dbReference>
<protein>
    <submittedName>
        <fullName evidence="5">ABC transporter ATP-binding protein</fullName>
    </submittedName>
</protein>
<evidence type="ECO:0000259" key="4">
    <source>
        <dbReference type="PROSITE" id="PS50893"/>
    </source>
</evidence>
<dbReference type="EMBL" id="CP039690">
    <property type="protein sequence ID" value="QCI67833.1"/>
    <property type="molecule type" value="Genomic_DNA"/>
</dbReference>
<dbReference type="CDD" id="cd03219">
    <property type="entry name" value="ABC_Mj1267_LivG_branched"/>
    <property type="match status" value="1"/>
</dbReference>
<dbReference type="InterPro" id="IPR032823">
    <property type="entry name" value="BCA_ABC_TP_C"/>
</dbReference>
<keyword evidence="1" id="KW-0813">Transport</keyword>
<organism evidence="5 6">
    <name type="scientific">Phreatobacter stygius</name>
    <dbReference type="NCBI Taxonomy" id="1940610"/>
    <lineage>
        <taxon>Bacteria</taxon>
        <taxon>Pseudomonadati</taxon>
        <taxon>Pseudomonadota</taxon>
        <taxon>Alphaproteobacteria</taxon>
        <taxon>Hyphomicrobiales</taxon>
        <taxon>Phreatobacteraceae</taxon>
        <taxon>Phreatobacter</taxon>
    </lineage>
</organism>
<proteinExistence type="predicted"/>
<dbReference type="GO" id="GO:0005524">
    <property type="term" value="F:ATP binding"/>
    <property type="evidence" value="ECO:0007669"/>
    <property type="project" value="UniProtKB-KW"/>
</dbReference>
<dbReference type="GO" id="GO:0015808">
    <property type="term" value="P:L-alanine transport"/>
    <property type="evidence" value="ECO:0007669"/>
    <property type="project" value="TreeGrafter"/>
</dbReference>
<reference evidence="5 6" key="1">
    <citation type="submission" date="2019-04" db="EMBL/GenBank/DDBJ databases">
        <title>Phreatobacter aquaticus sp. nov.</title>
        <authorList>
            <person name="Choi A."/>
        </authorList>
    </citation>
    <scope>NUCLEOTIDE SEQUENCE [LARGE SCALE GENOMIC DNA]</scope>
    <source>
        <strain evidence="5 6">KCTC 52518</strain>
    </source>
</reference>
<dbReference type="FunFam" id="3.40.50.300:FF:000421">
    <property type="entry name" value="Branched-chain amino acid ABC transporter ATP-binding protein"/>
    <property type="match status" value="1"/>
</dbReference>
<evidence type="ECO:0000256" key="2">
    <source>
        <dbReference type="ARBA" id="ARBA00022741"/>
    </source>
</evidence>
<keyword evidence="2" id="KW-0547">Nucleotide-binding</keyword>
<dbReference type="InterPro" id="IPR027417">
    <property type="entry name" value="P-loop_NTPase"/>
</dbReference>
<dbReference type="Proteomes" id="UP000298781">
    <property type="component" value="Chromosome"/>
</dbReference>
<dbReference type="Gene3D" id="3.40.50.300">
    <property type="entry name" value="P-loop containing nucleotide triphosphate hydrolases"/>
    <property type="match status" value="1"/>
</dbReference>